<dbReference type="Proteomes" id="UP000281553">
    <property type="component" value="Unassembled WGS sequence"/>
</dbReference>
<accession>A0A3P7N6U9</accession>
<proteinExistence type="predicted"/>
<organism evidence="1 2">
    <name type="scientific">Dibothriocephalus latus</name>
    <name type="common">Fish tapeworm</name>
    <name type="synonym">Diphyllobothrium latum</name>
    <dbReference type="NCBI Taxonomy" id="60516"/>
    <lineage>
        <taxon>Eukaryota</taxon>
        <taxon>Metazoa</taxon>
        <taxon>Spiralia</taxon>
        <taxon>Lophotrochozoa</taxon>
        <taxon>Platyhelminthes</taxon>
        <taxon>Cestoda</taxon>
        <taxon>Eucestoda</taxon>
        <taxon>Diphyllobothriidea</taxon>
        <taxon>Diphyllobothriidae</taxon>
        <taxon>Dibothriocephalus</taxon>
    </lineage>
</organism>
<name>A0A3P7N6U9_DIBLA</name>
<reference evidence="1 2" key="1">
    <citation type="submission" date="2018-11" db="EMBL/GenBank/DDBJ databases">
        <authorList>
            <consortium name="Pathogen Informatics"/>
        </authorList>
    </citation>
    <scope>NUCLEOTIDE SEQUENCE [LARGE SCALE GENOMIC DNA]</scope>
</reference>
<gene>
    <name evidence="1" type="ORF">DILT_LOCUS17563</name>
</gene>
<keyword evidence="2" id="KW-1185">Reference proteome</keyword>
<evidence type="ECO:0000313" key="2">
    <source>
        <dbReference type="Proteomes" id="UP000281553"/>
    </source>
</evidence>
<dbReference type="AlphaFoldDB" id="A0A3P7N6U9"/>
<evidence type="ECO:0000313" key="1">
    <source>
        <dbReference type="EMBL" id="VDN38245.1"/>
    </source>
</evidence>
<sequence length="105" mass="11696">MLFYAFPYLSRLDSSFSSQTHKIQLGAFNLSAQRQAVTLPVRIEHVMGAPTDTCHALATSSLAEFTRLSASGPIERLKKLSQQPTLSAMGLMLGKWLPHYTSFFF</sequence>
<protein>
    <submittedName>
        <fullName evidence="1">Uncharacterized protein</fullName>
    </submittedName>
</protein>
<dbReference type="EMBL" id="UYRU01092704">
    <property type="protein sequence ID" value="VDN38245.1"/>
    <property type="molecule type" value="Genomic_DNA"/>
</dbReference>